<organism evidence="1 2">
    <name type="scientific">Runella rosea</name>
    <dbReference type="NCBI Taxonomy" id="2259595"/>
    <lineage>
        <taxon>Bacteria</taxon>
        <taxon>Pseudomonadati</taxon>
        <taxon>Bacteroidota</taxon>
        <taxon>Cytophagia</taxon>
        <taxon>Cytophagales</taxon>
        <taxon>Spirosomataceae</taxon>
        <taxon>Runella</taxon>
    </lineage>
</organism>
<reference evidence="1 2" key="1">
    <citation type="submission" date="2018-07" db="EMBL/GenBank/DDBJ databases">
        <title>Genome sequencing of Runella.</title>
        <authorList>
            <person name="Baek M.-G."/>
            <person name="Yi H."/>
        </authorList>
    </citation>
    <scope>NUCLEOTIDE SEQUENCE [LARGE SCALE GENOMIC DNA]</scope>
    <source>
        <strain evidence="1 2">HYN0085</strain>
    </source>
</reference>
<evidence type="ECO:0000313" key="1">
    <source>
        <dbReference type="EMBL" id="AXE21235.1"/>
    </source>
</evidence>
<evidence type="ECO:0000313" key="2">
    <source>
        <dbReference type="Proteomes" id="UP000251993"/>
    </source>
</evidence>
<dbReference type="RefSeq" id="WP_114069996.1">
    <property type="nucleotide sequence ID" value="NZ_CP030850.1"/>
</dbReference>
<name>A0A344TRG4_9BACT</name>
<gene>
    <name evidence="1" type="ORF">DR864_27580</name>
</gene>
<accession>A0A344TRG4</accession>
<dbReference type="EMBL" id="CP030850">
    <property type="protein sequence ID" value="AXE21235.1"/>
    <property type="molecule type" value="Genomic_DNA"/>
</dbReference>
<sequence>MTQTKRLKIYCFLLLTISIFGNTFGQDFVEVRPVSKDVLKIKLISFKNIFTKSGWRSQYFYENGNLLRQINYYKNELRMDENYTYINGINSIKVKQNYTNKKGFSITITNFDSLKKISKSELYFSNDTINPVSLRNNFVYSNNGKLISYKSTHIKTNQSVCLEFKYENGQLKEELLYNDCQRLTKKTTISYDKMGNPVFEEIDYQDPNSVITGARSERGMQRYFYVFDKRGNWTKRYFITSRGQRFLEMKRRITYKTY</sequence>
<protein>
    <submittedName>
        <fullName evidence="1">Uncharacterized protein</fullName>
    </submittedName>
</protein>
<dbReference type="KEGG" id="run:DR864_27580"/>
<dbReference type="Proteomes" id="UP000251993">
    <property type="component" value="Chromosome"/>
</dbReference>
<dbReference type="AlphaFoldDB" id="A0A344TRG4"/>
<keyword evidence="2" id="KW-1185">Reference proteome</keyword>
<dbReference type="OrthoDB" id="1078567at2"/>
<proteinExistence type="predicted"/>